<comment type="subunit">
    <text evidence="10">Heterodimer of HisH and HisF.</text>
</comment>
<evidence type="ECO:0000313" key="13">
    <source>
        <dbReference type="EMBL" id="ADE10866.1"/>
    </source>
</evidence>
<protein>
    <recommendedName>
        <fullName evidence="10">Imidazole glycerol phosphate synthase subunit HisH</fullName>
        <ecNumber evidence="10">4.3.2.10</ecNumber>
    </recommendedName>
    <alternativeName>
        <fullName evidence="10">IGP synthase glutaminase subunit</fullName>
        <ecNumber evidence="10">3.5.1.2</ecNumber>
    </alternativeName>
    <alternativeName>
        <fullName evidence="10">IGP synthase subunit HisH</fullName>
    </alternativeName>
    <alternativeName>
        <fullName evidence="10">ImGP synthase subunit HisH</fullName>
        <shortName evidence="10">IGPS subunit HisH</shortName>
    </alternativeName>
</protein>
<feature type="active site" evidence="10 11">
    <location>
        <position position="218"/>
    </location>
</feature>
<evidence type="ECO:0000256" key="10">
    <source>
        <dbReference type="HAMAP-Rule" id="MF_00278"/>
    </source>
</evidence>
<dbReference type="SUPFAM" id="SSF52317">
    <property type="entry name" value="Class I glutamine amidotransferase-like"/>
    <property type="match status" value="1"/>
</dbReference>
<keyword evidence="6 10" id="KW-0368">Histidine biosynthesis</keyword>
<evidence type="ECO:0000313" key="14">
    <source>
        <dbReference type="Proteomes" id="UP000001625"/>
    </source>
</evidence>
<dbReference type="CDD" id="cd01748">
    <property type="entry name" value="GATase1_IGP_Synthase"/>
    <property type="match status" value="1"/>
</dbReference>
<dbReference type="RefSeq" id="WP_013028765.1">
    <property type="nucleotide sequence ID" value="NC_013959.1"/>
</dbReference>
<evidence type="ECO:0000256" key="11">
    <source>
        <dbReference type="PIRSR" id="PIRSR000495-1"/>
    </source>
</evidence>
<dbReference type="InterPro" id="IPR029062">
    <property type="entry name" value="Class_I_gatase-like"/>
</dbReference>
<reference evidence="13 14" key="1">
    <citation type="submission" date="2010-03" db="EMBL/GenBank/DDBJ databases">
        <title>Complete sequence of Sideroxydans lithotrophicus ES-1.</title>
        <authorList>
            <consortium name="US DOE Joint Genome Institute"/>
            <person name="Lucas S."/>
            <person name="Copeland A."/>
            <person name="Lapidus A."/>
            <person name="Cheng J.-F."/>
            <person name="Bruce D."/>
            <person name="Goodwin L."/>
            <person name="Pitluck S."/>
            <person name="Munk A.C."/>
            <person name="Detter J.C."/>
            <person name="Han C."/>
            <person name="Tapia R."/>
            <person name="Larimer F."/>
            <person name="Land M."/>
            <person name="Hauser L."/>
            <person name="Kyrpides N."/>
            <person name="Ivanova N."/>
            <person name="Emerson D."/>
            <person name="Woyke T."/>
        </authorList>
    </citation>
    <scope>NUCLEOTIDE SEQUENCE [LARGE SCALE GENOMIC DNA]</scope>
    <source>
        <strain evidence="13 14">ES-1</strain>
    </source>
</reference>
<keyword evidence="3 10" id="KW-0028">Amino-acid biosynthesis</keyword>
<keyword evidence="7 10" id="KW-0456">Lyase</keyword>
<evidence type="ECO:0000256" key="8">
    <source>
        <dbReference type="ARBA" id="ARBA00047838"/>
    </source>
</evidence>
<dbReference type="PANTHER" id="PTHR42701">
    <property type="entry name" value="IMIDAZOLE GLYCEROL PHOSPHATE SYNTHASE SUBUNIT HISH"/>
    <property type="match status" value="1"/>
</dbReference>
<dbReference type="Pfam" id="PF00117">
    <property type="entry name" value="GATase"/>
    <property type="match status" value="1"/>
</dbReference>
<keyword evidence="2 10" id="KW-0963">Cytoplasm</keyword>
<evidence type="ECO:0000256" key="5">
    <source>
        <dbReference type="ARBA" id="ARBA00022962"/>
    </source>
</evidence>
<dbReference type="KEGG" id="slt:Slit_0626"/>
<keyword evidence="14" id="KW-1185">Reference proteome</keyword>
<proteinExistence type="inferred from homology"/>
<evidence type="ECO:0000256" key="6">
    <source>
        <dbReference type="ARBA" id="ARBA00023102"/>
    </source>
</evidence>
<dbReference type="STRING" id="580332.Slit_0626"/>
<keyword evidence="5 10" id="KW-0315">Glutamine amidotransferase</keyword>
<gene>
    <name evidence="10" type="primary">hisH</name>
    <name evidence="13" type="ordered locus">Slit_0626</name>
</gene>
<dbReference type="InterPro" id="IPR010139">
    <property type="entry name" value="Imidazole-glycPsynth_HisH"/>
</dbReference>
<evidence type="ECO:0000256" key="2">
    <source>
        <dbReference type="ARBA" id="ARBA00022490"/>
    </source>
</evidence>
<evidence type="ECO:0000256" key="1">
    <source>
        <dbReference type="ARBA" id="ARBA00005091"/>
    </source>
</evidence>
<dbReference type="PANTHER" id="PTHR42701:SF2">
    <property type="entry name" value="IMIDAZOLE GLYCEROL PHOSPHATE SYNTHASE SUBUNIT HISH 1"/>
    <property type="match status" value="1"/>
</dbReference>
<evidence type="ECO:0000256" key="4">
    <source>
        <dbReference type="ARBA" id="ARBA00022801"/>
    </source>
</evidence>
<evidence type="ECO:0000256" key="9">
    <source>
        <dbReference type="ARBA" id="ARBA00049534"/>
    </source>
</evidence>
<dbReference type="EC" id="3.5.1.2" evidence="10"/>
<dbReference type="HAMAP" id="MF_00278">
    <property type="entry name" value="HisH"/>
    <property type="match status" value="1"/>
</dbReference>
<evidence type="ECO:0000256" key="7">
    <source>
        <dbReference type="ARBA" id="ARBA00023239"/>
    </source>
</evidence>
<dbReference type="EMBL" id="CP001965">
    <property type="protein sequence ID" value="ADE10866.1"/>
    <property type="molecule type" value="Genomic_DNA"/>
</dbReference>
<keyword evidence="13" id="KW-0808">Transferase</keyword>
<comment type="catalytic activity">
    <reaction evidence="8 10">
        <text>5-[(5-phospho-1-deoxy-D-ribulos-1-ylimino)methylamino]-1-(5-phospho-beta-D-ribosyl)imidazole-4-carboxamide + L-glutamine = D-erythro-1-(imidazol-4-yl)glycerol 3-phosphate + 5-amino-1-(5-phospho-beta-D-ribosyl)imidazole-4-carboxamide + L-glutamate + H(+)</text>
        <dbReference type="Rhea" id="RHEA:24793"/>
        <dbReference type="ChEBI" id="CHEBI:15378"/>
        <dbReference type="ChEBI" id="CHEBI:29985"/>
        <dbReference type="ChEBI" id="CHEBI:58278"/>
        <dbReference type="ChEBI" id="CHEBI:58359"/>
        <dbReference type="ChEBI" id="CHEBI:58475"/>
        <dbReference type="ChEBI" id="CHEBI:58525"/>
        <dbReference type="EC" id="4.3.2.10"/>
    </reaction>
</comment>
<organism evidence="13 14">
    <name type="scientific">Sideroxydans lithotrophicus (strain ES-1)</name>
    <dbReference type="NCBI Taxonomy" id="580332"/>
    <lineage>
        <taxon>Bacteria</taxon>
        <taxon>Pseudomonadati</taxon>
        <taxon>Pseudomonadota</taxon>
        <taxon>Betaproteobacteria</taxon>
        <taxon>Nitrosomonadales</taxon>
        <taxon>Gallionellaceae</taxon>
        <taxon>Sideroxydans</taxon>
    </lineage>
</organism>
<accession>D5CNF3</accession>
<dbReference type="InterPro" id="IPR017926">
    <property type="entry name" value="GATASE"/>
</dbReference>
<dbReference type="GO" id="GO:0016829">
    <property type="term" value="F:lyase activity"/>
    <property type="evidence" value="ECO:0007669"/>
    <property type="project" value="UniProtKB-KW"/>
</dbReference>
<dbReference type="Gene3D" id="3.40.50.880">
    <property type="match status" value="1"/>
</dbReference>
<dbReference type="HOGENOM" id="CLU_071837_2_0_4"/>
<dbReference type="EC" id="4.3.2.10" evidence="10"/>
<comment type="subcellular location">
    <subcellularLocation>
        <location evidence="10">Cytoplasm</location>
    </subcellularLocation>
</comment>
<evidence type="ECO:0000259" key="12">
    <source>
        <dbReference type="Pfam" id="PF00117"/>
    </source>
</evidence>
<keyword evidence="4 10" id="KW-0378">Hydrolase</keyword>
<dbReference type="GO" id="GO:0000107">
    <property type="term" value="F:imidazoleglycerol-phosphate synthase activity"/>
    <property type="evidence" value="ECO:0007669"/>
    <property type="project" value="UniProtKB-UniRule"/>
</dbReference>
<feature type="active site" evidence="10 11">
    <location>
        <position position="220"/>
    </location>
</feature>
<feature type="domain" description="Glutamine amidotransferase" evidence="12">
    <location>
        <begin position="6"/>
        <end position="233"/>
    </location>
</feature>
<evidence type="ECO:0000256" key="3">
    <source>
        <dbReference type="ARBA" id="ARBA00022605"/>
    </source>
</evidence>
<dbReference type="UniPathway" id="UPA00031">
    <property type="reaction ID" value="UER00010"/>
</dbReference>
<dbReference type="PROSITE" id="PS51273">
    <property type="entry name" value="GATASE_TYPE_1"/>
    <property type="match status" value="1"/>
</dbReference>
<dbReference type="NCBIfam" id="TIGR01855">
    <property type="entry name" value="IMP_synth_hisH"/>
    <property type="match status" value="1"/>
</dbReference>
<feature type="active site" description="Nucleophile" evidence="10 11">
    <location>
        <position position="83"/>
    </location>
</feature>
<comment type="catalytic activity">
    <reaction evidence="9 10">
        <text>L-glutamine + H2O = L-glutamate + NH4(+)</text>
        <dbReference type="Rhea" id="RHEA:15889"/>
        <dbReference type="ChEBI" id="CHEBI:15377"/>
        <dbReference type="ChEBI" id="CHEBI:28938"/>
        <dbReference type="ChEBI" id="CHEBI:29985"/>
        <dbReference type="ChEBI" id="CHEBI:58359"/>
        <dbReference type="EC" id="3.5.1.2"/>
    </reaction>
</comment>
<dbReference type="Proteomes" id="UP000001625">
    <property type="component" value="Chromosome"/>
</dbReference>
<dbReference type="GO" id="GO:0004359">
    <property type="term" value="F:glutaminase activity"/>
    <property type="evidence" value="ECO:0007669"/>
    <property type="project" value="UniProtKB-EC"/>
</dbReference>
<dbReference type="GO" id="GO:0005737">
    <property type="term" value="C:cytoplasm"/>
    <property type="evidence" value="ECO:0007669"/>
    <property type="project" value="UniProtKB-SubCell"/>
</dbReference>
<name>D5CNF3_SIDLE</name>
<dbReference type="GO" id="GO:0000105">
    <property type="term" value="P:L-histidine biosynthetic process"/>
    <property type="evidence" value="ECO:0007669"/>
    <property type="project" value="UniProtKB-UniRule"/>
</dbReference>
<dbReference type="AlphaFoldDB" id="D5CNF3"/>
<dbReference type="eggNOG" id="COG0118">
    <property type="taxonomic scope" value="Bacteria"/>
</dbReference>
<sequence>MVDIAVVDYGMGNLRSVQQAVRKVAPHADIAVTGEAEVIARAGRVIFPGQGAAPDCMREIRSRGLDGVIADVVSGGKPFLGICMGLQVLFDHSEEGDTPCLGIFPGEVKRFASGLHDEQGNKLKVPHMGWNQVHRGVDPQLPQGVEAVALPPTGGKLEGGTAPEHPLWSGIEQDARFYFVHSYYVQPREAAIAQATSNYPQPFVCAIARDNLFAVQFHPEKSAAAGLKLLQNFINWNPV</sequence>
<comment type="function">
    <text evidence="10">IGPS catalyzes the conversion of PRFAR and glutamine to IGP, AICAR and glutamate. The HisH subunit catalyzes the hydrolysis of glutamine to glutamate and ammonia as part of the synthesis of IGP and AICAR. The resulting ammonia molecule is channeled to the active site of HisF.</text>
</comment>
<dbReference type="PIRSF" id="PIRSF000495">
    <property type="entry name" value="Amidotransf_hisH"/>
    <property type="match status" value="1"/>
</dbReference>
<comment type="pathway">
    <text evidence="1 10">Amino-acid biosynthesis; L-histidine biosynthesis; L-histidine from 5-phospho-alpha-D-ribose 1-diphosphate: step 5/9.</text>
</comment>